<accession>A0ABU7R8V0</accession>
<dbReference type="InterPro" id="IPR020845">
    <property type="entry name" value="AMP-binding_CS"/>
</dbReference>
<dbReference type="NCBIfam" id="TIGR01733">
    <property type="entry name" value="AA-adenyl-dom"/>
    <property type="match status" value="1"/>
</dbReference>
<dbReference type="PANTHER" id="PTHR45527:SF1">
    <property type="entry name" value="FATTY ACID SYNTHASE"/>
    <property type="match status" value="1"/>
</dbReference>
<dbReference type="RefSeq" id="WP_330957777.1">
    <property type="nucleotide sequence ID" value="NZ_JAZGJQ010000002.1"/>
</dbReference>
<dbReference type="Pfam" id="PF00501">
    <property type="entry name" value="AMP-binding"/>
    <property type="match status" value="1"/>
</dbReference>
<evidence type="ECO:0000313" key="3">
    <source>
        <dbReference type="Proteomes" id="UP001332931"/>
    </source>
</evidence>
<dbReference type="CDD" id="cd05930">
    <property type="entry name" value="A_NRPS"/>
    <property type="match status" value="1"/>
</dbReference>
<feature type="domain" description="AMP-dependent synthetase/ligase" evidence="1">
    <location>
        <begin position="8"/>
        <end position="364"/>
    </location>
</feature>
<dbReference type="Proteomes" id="UP001332931">
    <property type="component" value="Unassembled WGS sequence"/>
</dbReference>
<protein>
    <submittedName>
        <fullName evidence="2">Amino acid adenylation domain-containing protein</fullName>
    </submittedName>
</protein>
<dbReference type="InterPro" id="IPR010071">
    <property type="entry name" value="AA_adenyl_dom"/>
</dbReference>
<dbReference type="SUPFAM" id="SSF56801">
    <property type="entry name" value="Acetyl-CoA synthetase-like"/>
    <property type="match status" value="1"/>
</dbReference>
<dbReference type="InterPro" id="IPR000873">
    <property type="entry name" value="AMP-dep_synth/lig_dom"/>
</dbReference>
<sequence length="505" mass="56497">MKNVLDWLETTARRLPEKVAVTDPTSELTFSQLMRNAQEAGSWLAARVQPRCAVALFMEKSTRALSAMYGAVYAGAFYCALDVRQPKARILSICDTLKPGVILVDEDSEGQAREFFSGTPWQLARIEDVFGEVDEALLARRRRQATDVDPLYVTFTSGSTGTPKGVVTAQRGVLDFVPAFDEAVGITEDDVHGNQAPFDFDASVKDIYSSLYKGSSVVLIPRAYFLQPTVLMDYVADHGCTTLVWAVGAMGFVTIMNAFDYRVPTSVGKVLFSGEVMPPKELRHWRRYLPDAKYVNLYGPTETTCNCTYFEVRRDYADDEVIPAGRPFADERVFLLDEQDREVSEPGVRGEVCVSGTTLALGYLDNAERTASAFVQNPANGRWMETIYRTGDLATWNEDGDLVYATRKDNQIKHMGQRIELGEIETAARGVEGVENACCLYDHRRKKIRLFYVGTTEKDDLLAALHQALPEYMIPNSTKRLDRFPLTSSGKIDRKELKAQARIKD</sequence>
<evidence type="ECO:0000259" key="1">
    <source>
        <dbReference type="Pfam" id="PF00501"/>
    </source>
</evidence>
<dbReference type="EMBL" id="JAZGJQ010000002">
    <property type="protein sequence ID" value="MEE6147012.1"/>
    <property type="molecule type" value="Genomic_DNA"/>
</dbReference>
<dbReference type="PROSITE" id="PS00455">
    <property type="entry name" value="AMP_BINDING"/>
    <property type="match status" value="1"/>
</dbReference>
<reference evidence="2 3" key="1">
    <citation type="submission" date="2024-01" db="EMBL/GenBank/DDBJ databases">
        <title>Description of Olsenella sp. nov., isolated from pig feces.</title>
        <authorList>
            <person name="Chang Y.-H."/>
        </authorList>
    </citation>
    <scope>NUCLEOTIDE SEQUENCE [LARGE SCALE GENOMIC DNA]</scope>
    <source>
        <strain evidence="2 3">YH-ols2223</strain>
    </source>
</reference>
<dbReference type="Gene3D" id="3.40.50.12780">
    <property type="entry name" value="N-terminal domain of ligase-like"/>
    <property type="match status" value="1"/>
</dbReference>
<dbReference type="InterPro" id="IPR042099">
    <property type="entry name" value="ANL_N_sf"/>
</dbReference>
<dbReference type="InterPro" id="IPR045851">
    <property type="entry name" value="AMP-bd_C_sf"/>
</dbReference>
<name>A0ABU7R8V0_9ACTN</name>
<proteinExistence type="predicted"/>
<dbReference type="PANTHER" id="PTHR45527">
    <property type="entry name" value="NONRIBOSOMAL PEPTIDE SYNTHETASE"/>
    <property type="match status" value="1"/>
</dbReference>
<organism evidence="2 3">
    <name type="scientific">Olsenella absiana</name>
    <dbReference type="NCBI Taxonomy" id="3115222"/>
    <lineage>
        <taxon>Bacteria</taxon>
        <taxon>Bacillati</taxon>
        <taxon>Actinomycetota</taxon>
        <taxon>Coriobacteriia</taxon>
        <taxon>Coriobacteriales</taxon>
        <taxon>Atopobiaceae</taxon>
        <taxon>Olsenella</taxon>
    </lineage>
</organism>
<gene>
    <name evidence="2" type="ORF">VXJ25_03220</name>
</gene>
<evidence type="ECO:0000313" key="2">
    <source>
        <dbReference type="EMBL" id="MEE6147012.1"/>
    </source>
</evidence>
<keyword evidence="3" id="KW-1185">Reference proteome</keyword>
<dbReference type="Gene3D" id="3.30.300.30">
    <property type="match status" value="1"/>
</dbReference>
<comment type="caution">
    <text evidence="2">The sequence shown here is derived from an EMBL/GenBank/DDBJ whole genome shotgun (WGS) entry which is preliminary data.</text>
</comment>